<dbReference type="Proteomes" id="UP000215367">
    <property type="component" value="Unassembled WGS sequence"/>
</dbReference>
<dbReference type="AlphaFoldDB" id="A0A235HE39"/>
<evidence type="ECO:0008006" key="3">
    <source>
        <dbReference type="Google" id="ProtNLM"/>
    </source>
</evidence>
<protein>
    <recommendedName>
        <fullName evidence="3">TubC N-terminal docking domain-containing protein</fullName>
    </recommendedName>
</protein>
<comment type="caution">
    <text evidence="1">The sequence shown here is derived from an EMBL/GenBank/DDBJ whole genome shotgun (WGS) entry which is preliminary data.</text>
</comment>
<organism evidence="1 2">
    <name type="scientific">Azospirillum brasilense</name>
    <dbReference type="NCBI Taxonomy" id="192"/>
    <lineage>
        <taxon>Bacteria</taxon>
        <taxon>Pseudomonadati</taxon>
        <taxon>Pseudomonadota</taxon>
        <taxon>Alphaproteobacteria</taxon>
        <taxon>Rhodospirillales</taxon>
        <taxon>Azospirillaceae</taxon>
        <taxon>Azospirillum</taxon>
    </lineage>
</organism>
<reference evidence="1 2" key="1">
    <citation type="submission" date="2017-07" db="EMBL/GenBank/DDBJ databases">
        <title>Whole genome sequence of Azospirillum brasilense 2A1, a potential biofertilizer strain.</title>
        <authorList>
            <person name="Fontana C.A."/>
            <person name="Toffoli L.M."/>
            <person name="Salazar S.M."/>
            <person name="Puglisi E."/>
            <person name="Pedraza R."/>
            <person name="Bassi D."/>
            <person name="Cocconcelli P.S."/>
        </authorList>
    </citation>
    <scope>NUCLEOTIDE SEQUENCE [LARGE SCALE GENOMIC DNA]</scope>
    <source>
        <strain evidence="1 2">2A1</strain>
        <plasmid evidence="1">unnamed</plasmid>
    </source>
</reference>
<accession>A0A235HE39</accession>
<geneLocation type="plasmid" evidence="1">
    <name>unnamed</name>
</geneLocation>
<keyword evidence="1" id="KW-0614">Plasmid</keyword>
<evidence type="ECO:0000313" key="1">
    <source>
        <dbReference type="EMBL" id="OYD84089.1"/>
    </source>
</evidence>
<sequence length="68" mass="7436">MMGAVKVCSLEEPMRRSMAELLNELERHGVRLLPGGRLLVPGDVPAPLLMRAHRNRRALSAALAPPRG</sequence>
<name>A0A235HE39_AZOBR</name>
<evidence type="ECO:0000313" key="2">
    <source>
        <dbReference type="Proteomes" id="UP000215367"/>
    </source>
</evidence>
<dbReference type="EMBL" id="NOWT01000009">
    <property type="protein sequence ID" value="OYD84089.1"/>
    <property type="molecule type" value="Genomic_DNA"/>
</dbReference>
<gene>
    <name evidence="1" type="ORF">CHT98_12015</name>
</gene>
<proteinExistence type="predicted"/>